<organism evidence="7 8">
    <name type="scientific">Galliscardovia ingluviei</name>
    <dbReference type="NCBI Taxonomy" id="1769422"/>
    <lineage>
        <taxon>Bacteria</taxon>
        <taxon>Bacillati</taxon>
        <taxon>Actinomycetota</taxon>
        <taxon>Actinomycetes</taxon>
        <taxon>Bifidobacteriales</taxon>
        <taxon>Bifidobacteriaceae</taxon>
        <taxon>Galliscardovia</taxon>
    </lineage>
</organism>
<dbReference type="InterPro" id="IPR058652">
    <property type="entry name" value="VapC50_C"/>
</dbReference>
<evidence type="ECO:0000256" key="3">
    <source>
        <dbReference type="ARBA" id="ARBA00022801"/>
    </source>
</evidence>
<dbReference type="RefSeq" id="WP_188355150.1">
    <property type="nucleotide sequence ID" value="NZ_BMDH01000002.1"/>
</dbReference>
<name>A0A8J3EZA5_9BIFI</name>
<keyword evidence="3" id="KW-0378">Hydrolase</keyword>
<keyword evidence="2" id="KW-0479">Metal-binding</keyword>
<dbReference type="InterPro" id="IPR029060">
    <property type="entry name" value="PIN-like_dom_sf"/>
</dbReference>
<dbReference type="Pfam" id="PF26343">
    <property type="entry name" value="VapC50_C"/>
    <property type="match status" value="1"/>
</dbReference>
<evidence type="ECO:0000256" key="2">
    <source>
        <dbReference type="ARBA" id="ARBA00022723"/>
    </source>
</evidence>
<reference evidence="7" key="1">
    <citation type="journal article" date="2014" name="Int. J. Syst. Evol. Microbiol.">
        <title>Complete genome sequence of Corynebacterium casei LMG S-19264T (=DSM 44701T), isolated from a smear-ripened cheese.</title>
        <authorList>
            <consortium name="US DOE Joint Genome Institute (JGI-PGF)"/>
            <person name="Walter F."/>
            <person name="Albersmeier A."/>
            <person name="Kalinowski J."/>
            <person name="Ruckert C."/>
        </authorList>
    </citation>
    <scope>NUCLEOTIDE SEQUENCE</scope>
    <source>
        <strain evidence="7">CCM 8606</strain>
    </source>
</reference>
<feature type="domain" description="PIN" evidence="5">
    <location>
        <begin position="5"/>
        <end position="108"/>
    </location>
</feature>
<keyword evidence="1" id="KW-0540">Nuclease</keyword>
<dbReference type="EMBL" id="BMDH01000002">
    <property type="protein sequence ID" value="GGI14221.1"/>
    <property type="molecule type" value="Genomic_DNA"/>
</dbReference>
<dbReference type="AlphaFoldDB" id="A0A8J3EZA5"/>
<evidence type="ECO:0000259" key="5">
    <source>
        <dbReference type="Pfam" id="PF13470"/>
    </source>
</evidence>
<feature type="domain" description="VapC50 C-terminal" evidence="6">
    <location>
        <begin position="125"/>
        <end position="177"/>
    </location>
</feature>
<dbReference type="GO" id="GO:0016787">
    <property type="term" value="F:hydrolase activity"/>
    <property type="evidence" value="ECO:0007669"/>
    <property type="project" value="UniProtKB-KW"/>
</dbReference>
<dbReference type="GO" id="GO:0004518">
    <property type="term" value="F:nuclease activity"/>
    <property type="evidence" value="ECO:0007669"/>
    <property type="project" value="UniProtKB-KW"/>
</dbReference>
<evidence type="ECO:0000256" key="1">
    <source>
        <dbReference type="ARBA" id="ARBA00022722"/>
    </source>
</evidence>
<protein>
    <submittedName>
        <fullName evidence="7">PIN domain-containing protein</fullName>
    </submittedName>
</protein>
<gene>
    <name evidence="7" type="ORF">GCM10007377_09850</name>
</gene>
<keyword evidence="4" id="KW-0460">Magnesium</keyword>
<dbReference type="Pfam" id="PF13470">
    <property type="entry name" value="PIN_3"/>
    <property type="match status" value="1"/>
</dbReference>
<dbReference type="Proteomes" id="UP000619536">
    <property type="component" value="Unassembled WGS sequence"/>
</dbReference>
<comment type="caution">
    <text evidence="7">The sequence shown here is derived from an EMBL/GenBank/DDBJ whole genome shotgun (WGS) entry which is preliminary data.</text>
</comment>
<accession>A0A8J3EZA5</accession>
<dbReference type="SUPFAM" id="SSF88723">
    <property type="entry name" value="PIN domain-like"/>
    <property type="match status" value="1"/>
</dbReference>
<dbReference type="GO" id="GO:0046872">
    <property type="term" value="F:metal ion binding"/>
    <property type="evidence" value="ECO:0007669"/>
    <property type="project" value="UniProtKB-KW"/>
</dbReference>
<dbReference type="InterPro" id="IPR002716">
    <property type="entry name" value="PIN_dom"/>
</dbReference>
<evidence type="ECO:0000259" key="6">
    <source>
        <dbReference type="Pfam" id="PF26343"/>
    </source>
</evidence>
<proteinExistence type="predicted"/>
<evidence type="ECO:0000313" key="8">
    <source>
        <dbReference type="Proteomes" id="UP000619536"/>
    </source>
</evidence>
<evidence type="ECO:0000256" key="4">
    <source>
        <dbReference type="ARBA" id="ARBA00022842"/>
    </source>
</evidence>
<sequence>MAFSVFLDTCTLYGEVVCDILLRCAERKIFVPFWSEDVLLELERVLSDKIGDEKARKRVNVMREFFPASLVSDYENLIETMECSDEDKHVLAAASHSPANTIVTFNVKDFPLESTEKLNIEVVTPDNFLCDTLDLEPSVVINICFEALLGYKKYPQQPEELCAVLQRSGLPNFAREIYLPLKVRWEA</sequence>
<keyword evidence="8" id="KW-1185">Reference proteome</keyword>
<reference evidence="7" key="2">
    <citation type="submission" date="2020-09" db="EMBL/GenBank/DDBJ databases">
        <authorList>
            <person name="Sun Q."/>
            <person name="Sedlacek I."/>
        </authorList>
    </citation>
    <scope>NUCLEOTIDE SEQUENCE</scope>
    <source>
        <strain evidence="7">CCM 8606</strain>
    </source>
</reference>
<evidence type="ECO:0000313" key="7">
    <source>
        <dbReference type="EMBL" id="GGI14221.1"/>
    </source>
</evidence>